<evidence type="ECO:0000313" key="2">
    <source>
        <dbReference type="Proteomes" id="UP000237819"/>
    </source>
</evidence>
<protein>
    <submittedName>
        <fullName evidence="1">Uncharacterized protein</fullName>
    </submittedName>
</protein>
<evidence type="ECO:0000313" key="1">
    <source>
        <dbReference type="EMBL" id="PQO43245.1"/>
    </source>
</evidence>
<reference evidence="1 2" key="1">
    <citation type="submission" date="2018-02" db="EMBL/GenBank/DDBJ databases">
        <title>Comparative genomes isolates from brazilian mangrove.</title>
        <authorList>
            <person name="Araujo J.E."/>
            <person name="Taketani R.G."/>
            <person name="Silva M.C.P."/>
            <person name="Loureco M.V."/>
            <person name="Andreote F.D."/>
        </authorList>
    </citation>
    <scope>NUCLEOTIDE SEQUENCE [LARGE SCALE GENOMIC DNA]</scope>
    <source>
        <strain evidence="1 2">Nap-Phe MGV</strain>
    </source>
</reference>
<organism evidence="1 2">
    <name type="scientific">Blastopirellula marina</name>
    <dbReference type="NCBI Taxonomy" id="124"/>
    <lineage>
        <taxon>Bacteria</taxon>
        <taxon>Pseudomonadati</taxon>
        <taxon>Planctomycetota</taxon>
        <taxon>Planctomycetia</taxon>
        <taxon>Pirellulales</taxon>
        <taxon>Pirellulaceae</taxon>
        <taxon>Blastopirellula</taxon>
    </lineage>
</organism>
<name>A0A2S8GFL3_9BACT</name>
<comment type="caution">
    <text evidence="1">The sequence shown here is derived from an EMBL/GenBank/DDBJ whole genome shotgun (WGS) entry which is preliminary data.</text>
</comment>
<gene>
    <name evidence="1" type="ORF">C5Y93_26465</name>
</gene>
<dbReference type="AlphaFoldDB" id="A0A2S8GFL3"/>
<sequence length="73" mass="8249">MRNFTLFFLRLDIYCLIKFVLGRLLAAHSLNIGKGVLKTKTLCGREITTCEIAFVKPVSLCTIFRIHDSETTG</sequence>
<accession>A0A2S8GFL3</accession>
<proteinExistence type="predicted"/>
<dbReference type="Proteomes" id="UP000237819">
    <property type="component" value="Unassembled WGS sequence"/>
</dbReference>
<dbReference type="EMBL" id="PUHZ01000024">
    <property type="protein sequence ID" value="PQO43245.1"/>
    <property type="molecule type" value="Genomic_DNA"/>
</dbReference>